<dbReference type="Proteomes" id="UP000198862">
    <property type="component" value="Unassembled WGS sequence"/>
</dbReference>
<dbReference type="SUPFAM" id="SSF56112">
    <property type="entry name" value="Protein kinase-like (PK-like)"/>
    <property type="match status" value="1"/>
</dbReference>
<dbReference type="PANTHER" id="PTHR40086:SF1">
    <property type="entry name" value="CELL CYCLE REGULATOR CCRZ"/>
    <property type="match status" value="1"/>
</dbReference>
<dbReference type="GO" id="GO:0016301">
    <property type="term" value="F:kinase activity"/>
    <property type="evidence" value="ECO:0007669"/>
    <property type="project" value="UniProtKB-KW"/>
</dbReference>
<dbReference type="AlphaFoldDB" id="A0A1I1JYY2"/>
<reference evidence="2 3" key="1">
    <citation type="submission" date="2016-10" db="EMBL/GenBank/DDBJ databases">
        <authorList>
            <person name="de Groot N.N."/>
        </authorList>
    </citation>
    <scope>NUCLEOTIDE SEQUENCE [LARGE SCALE GENOMIC DNA]</scope>
    <source>
        <strain evidence="2 3">DSM 6059</strain>
    </source>
</reference>
<dbReference type="InterPro" id="IPR011009">
    <property type="entry name" value="Kinase-like_dom_sf"/>
</dbReference>
<keyword evidence="2" id="KW-0808">Transferase</keyword>
<dbReference type="PANTHER" id="PTHR40086">
    <property type="entry name" value="PHOSPHOTRANSFERASE YTMP-RELATED"/>
    <property type="match status" value="1"/>
</dbReference>
<keyword evidence="3" id="KW-1185">Reference proteome</keyword>
<dbReference type="Gene3D" id="3.30.200.20">
    <property type="entry name" value="Phosphorylase Kinase, domain 1"/>
    <property type="match status" value="1"/>
</dbReference>
<dbReference type="RefSeq" id="WP_091983164.1">
    <property type="nucleotide sequence ID" value="NZ_FOLO01000011.1"/>
</dbReference>
<accession>A0A1I1JYY2</accession>
<organism evidence="2 3">
    <name type="scientific">Pseudoalteromonas denitrificans DSM 6059</name>
    <dbReference type="NCBI Taxonomy" id="1123010"/>
    <lineage>
        <taxon>Bacteria</taxon>
        <taxon>Pseudomonadati</taxon>
        <taxon>Pseudomonadota</taxon>
        <taxon>Gammaproteobacteria</taxon>
        <taxon>Alteromonadales</taxon>
        <taxon>Pseudoalteromonadaceae</taxon>
        <taxon>Pseudoalteromonas</taxon>
    </lineage>
</organism>
<evidence type="ECO:0000313" key="3">
    <source>
        <dbReference type="Proteomes" id="UP000198862"/>
    </source>
</evidence>
<evidence type="ECO:0000259" key="1">
    <source>
        <dbReference type="Pfam" id="PF01636"/>
    </source>
</evidence>
<dbReference type="Gene3D" id="3.90.1200.10">
    <property type="match status" value="1"/>
</dbReference>
<dbReference type="Pfam" id="PF01636">
    <property type="entry name" value="APH"/>
    <property type="match status" value="1"/>
</dbReference>
<name>A0A1I1JYY2_9GAMM</name>
<dbReference type="InterPro" id="IPR002575">
    <property type="entry name" value="Aminoglycoside_PTrfase"/>
</dbReference>
<evidence type="ECO:0000313" key="2">
    <source>
        <dbReference type="EMBL" id="SFC53907.1"/>
    </source>
</evidence>
<keyword evidence="2" id="KW-0418">Kinase</keyword>
<protein>
    <submittedName>
        <fullName evidence="2">Choline/ethanolamine kinase</fullName>
    </submittedName>
</protein>
<dbReference type="STRING" id="1123010.SAMN02745724_01919"/>
<proteinExistence type="predicted"/>
<gene>
    <name evidence="2" type="ORF">SAMN02745724_01919</name>
</gene>
<dbReference type="InterPro" id="IPR052077">
    <property type="entry name" value="CcrZ_PhaseVar_Mediator"/>
</dbReference>
<sequence length="263" mass="30246">MANEISLFNHFRPQEKILKSIFLSNGLSNMNYHIITDKQHYLLKCYRNRLPLEQLNAQNELAKIGIAPKVYGFNPMTNAALFDYIAGETASHISISSIVVPLVQLHQFPSDSACLNLSTHFLLYQDLAEYKVFEQKINRVLALIEALPKNLGFCHNDLVMANIINNTNGFIMIDFEYAQNNDIFFDLAAVSSSYQLNKKQKLRLLKLYFEYSGLSMTKESAFKKLSLFSFIYNVLCYFWYIGEGYKEAAKLALSQLHNCNFNK</sequence>
<feature type="domain" description="Aminoglycoside phosphotransferase" evidence="1">
    <location>
        <begin position="23"/>
        <end position="194"/>
    </location>
</feature>
<dbReference type="OrthoDB" id="179763at2"/>
<dbReference type="EMBL" id="FOLO01000011">
    <property type="protein sequence ID" value="SFC53907.1"/>
    <property type="molecule type" value="Genomic_DNA"/>
</dbReference>